<dbReference type="EMBL" id="BPLF01000001">
    <property type="protein sequence ID" value="GIX62354.1"/>
    <property type="molecule type" value="Genomic_DNA"/>
</dbReference>
<dbReference type="AlphaFoldDB" id="A0AAV4LUJ2"/>
<evidence type="ECO:0000313" key="2">
    <source>
        <dbReference type="EMBL" id="GIX62354.1"/>
    </source>
</evidence>
<comment type="caution">
    <text evidence="2">The sequence shown here is derived from an EMBL/GenBank/DDBJ whole genome shotgun (WGS) entry which is preliminary data.</text>
</comment>
<dbReference type="GeneID" id="94193835"/>
<proteinExistence type="predicted"/>
<name>A0AAV4LUJ2_BABCB</name>
<gene>
    <name evidence="2" type="ORF">BcabD6B2_17890</name>
</gene>
<reference evidence="2 3" key="1">
    <citation type="submission" date="2021-06" db="EMBL/GenBank/DDBJ databases">
        <title>Genome sequence of Babesia caballi.</title>
        <authorList>
            <person name="Yamagishi J."/>
            <person name="Kidaka T."/>
            <person name="Ochi A."/>
        </authorList>
    </citation>
    <scope>NUCLEOTIDE SEQUENCE [LARGE SCALE GENOMIC DNA]</scope>
    <source>
        <strain evidence="2">USDA-D6B2</strain>
    </source>
</reference>
<dbReference type="RefSeq" id="XP_067714423.1">
    <property type="nucleotide sequence ID" value="XM_067858322.1"/>
</dbReference>
<accession>A0AAV4LUJ2</accession>
<feature type="chain" id="PRO_5044011198" evidence="1">
    <location>
        <begin position="29"/>
        <end position="894"/>
    </location>
</feature>
<evidence type="ECO:0000256" key="1">
    <source>
        <dbReference type="SAM" id="SignalP"/>
    </source>
</evidence>
<feature type="signal peptide" evidence="1">
    <location>
        <begin position="1"/>
        <end position="28"/>
    </location>
</feature>
<keyword evidence="3" id="KW-1185">Reference proteome</keyword>
<keyword evidence="1" id="KW-0732">Signal</keyword>
<dbReference type="Proteomes" id="UP001497744">
    <property type="component" value="Unassembled WGS sequence"/>
</dbReference>
<sequence>MGKKWARIFVHCLLALAAQLWSEYAVAARRAAGGRGGPTRRPGLGVARTHLTAFLGPTRVGRRSLRCGTGEERVEESQRERFIKEVRHYDQFPKCAEGAYAFKYLDVERGQLISGDVGYDNVLALVGAIGAVDHFVLLPKGELQLALHGGGDAHGEGWAGGLAAESCVSNFTLAMLQGYSGKDLAAEQYMQQLRQREFKVLTVDQLMESTRPADAATEREAFLSGFNALMRQRGIEQQCLEPIGWKYVPTQKLVQAFARVLPGDQVVAWVFQVYPGDKCPVTHNAAVKLYEAAQGEEAAGEAKKQKWRPSLLARCSICTLGVPPFRFGSLKDVELSMGRAVSAKGHHHEVGAARGLEDKEQFIKVSGYGKVRLNLMIKMMRALDGALEKVQSAYSVDDPKSLTVRGDPFPRPFWVQMLRILLNGKYFKFLPLLVFYVENEGRYHLCTRGIEVRPIRAPEVWNPWEKMYLTRNLDLVPKMYRGVEFANTHDFEITKEQIEHLLALYKPLAHLDISGGGRDPEKQAAKVVHIEFGRQYMRTKRLAGARWGRQVVADQGVAQPVAGGGDYVSHEACERGRAQGARGAFGGAPGQVLVDELPRRRLVQQAEPVATHVLVQAQAAGEEALGGYRLQELAQLLHVDRAGAHEGKDVVDEPLGHEAGSMRALVFRTTASRSSGTAGKAACRASRVGRSSDKATEATVAVNCGALAQPARNGRLRDLGAAVHQFLRGHLTGLRDHLHEPDAASVVVERQGLAVGGQGAGRVLFQVHSLYPDFSAAAEENMAVAADGVARLGQLVALREVGVRVHLAFEGRRGAGLARKGVAGGQAVQDGQRRESRECADLPFAHGARELVRAFEGACAGCSGEVVLGVAVGGATALVVDANIFFKLYAAVLL</sequence>
<protein>
    <submittedName>
        <fullName evidence="2">Helix-turn-helix domain-containing protein</fullName>
    </submittedName>
</protein>
<evidence type="ECO:0000313" key="3">
    <source>
        <dbReference type="Proteomes" id="UP001497744"/>
    </source>
</evidence>
<organism evidence="2 3">
    <name type="scientific">Babesia caballi</name>
    <dbReference type="NCBI Taxonomy" id="5871"/>
    <lineage>
        <taxon>Eukaryota</taxon>
        <taxon>Sar</taxon>
        <taxon>Alveolata</taxon>
        <taxon>Apicomplexa</taxon>
        <taxon>Aconoidasida</taxon>
        <taxon>Piroplasmida</taxon>
        <taxon>Babesiidae</taxon>
        <taxon>Babesia</taxon>
    </lineage>
</organism>